<evidence type="ECO:0000259" key="3">
    <source>
        <dbReference type="PROSITE" id="PS51898"/>
    </source>
</evidence>
<keyword evidence="1" id="KW-0238">DNA-binding</keyword>
<dbReference type="AlphaFoldDB" id="A0A4Q2URY0"/>
<organism evidence="4 5">
    <name type="scientific">Spirosoma sordidisoli</name>
    <dbReference type="NCBI Taxonomy" id="2502893"/>
    <lineage>
        <taxon>Bacteria</taxon>
        <taxon>Pseudomonadati</taxon>
        <taxon>Bacteroidota</taxon>
        <taxon>Cytophagia</taxon>
        <taxon>Cytophagales</taxon>
        <taxon>Cytophagaceae</taxon>
        <taxon>Spirosoma</taxon>
    </lineage>
</organism>
<comment type="caution">
    <text evidence="4">The sequence shown here is derived from an EMBL/GenBank/DDBJ whole genome shotgun (WGS) entry which is preliminary data.</text>
</comment>
<proteinExistence type="predicted"/>
<dbReference type="InterPro" id="IPR011010">
    <property type="entry name" value="DNA_brk_join_enz"/>
</dbReference>
<dbReference type="Gene3D" id="1.10.150.130">
    <property type="match status" value="1"/>
</dbReference>
<name>A0A4Q2URY0_9BACT</name>
<dbReference type="GO" id="GO:0006310">
    <property type="term" value="P:DNA recombination"/>
    <property type="evidence" value="ECO:0007669"/>
    <property type="project" value="UniProtKB-KW"/>
</dbReference>
<evidence type="ECO:0000256" key="2">
    <source>
        <dbReference type="ARBA" id="ARBA00023172"/>
    </source>
</evidence>
<dbReference type="GO" id="GO:0003677">
    <property type="term" value="F:DNA binding"/>
    <property type="evidence" value="ECO:0007669"/>
    <property type="project" value="UniProtKB-KW"/>
</dbReference>
<dbReference type="InterPro" id="IPR002104">
    <property type="entry name" value="Integrase_catalytic"/>
</dbReference>
<evidence type="ECO:0000313" key="5">
    <source>
        <dbReference type="Proteomes" id="UP000290407"/>
    </source>
</evidence>
<accession>A0A4Q2URY0</accession>
<dbReference type="GO" id="GO:0015074">
    <property type="term" value="P:DNA integration"/>
    <property type="evidence" value="ECO:0007669"/>
    <property type="project" value="InterPro"/>
</dbReference>
<dbReference type="Gene3D" id="1.10.443.10">
    <property type="entry name" value="Intergrase catalytic core"/>
    <property type="match status" value="1"/>
</dbReference>
<dbReference type="Pfam" id="PF17293">
    <property type="entry name" value="Arm-DNA-bind_5"/>
    <property type="match status" value="1"/>
</dbReference>
<dbReference type="SUPFAM" id="SSF56349">
    <property type="entry name" value="DNA breaking-rejoining enzymes"/>
    <property type="match status" value="1"/>
</dbReference>
<dbReference type="RefSeq" id="WP_129601771.1">
    <property type="nucleotide sequence ID" value="NZ_SBLB01000003.1"/>
</dbReference>
<dbReference type="InterPro" id="IPR013762">
    <property type="entry name" value="Integrase-like_cat_sf"/>
</dbReference>
<gene>
    <name evidence="4" type="ORF">EQG79_13380</name>
</gene>
<dbReference type="InterPro" id="IPR050090">
    <property type="entry name" value="Tyrosine_recombinase_XerCD"/>
</dbReference>
<dbReference type="Pfam" id="PF00589">
    <property type="entry name" value="Phage_integrase"/>
    <property type="match status" value="1"/>
</dbReference>
<dbReference type="Proteomes" id="UP000290407">
    <property type="component" value="Unassembled WGS sequence"/>
</dbReference>
<dbReference type="Pfam" id="PF13102">
    <property type="entry name" value="Phage_int_SAM_5"/>
    <property type="match status" value="1"/>
</dbReference>
<dbReference type="InterPro" id="IPR010998">
    <property type="entry name" value="Integrase_recombinase_N"/>
</dbReference>
<protein>
    <recommendedName>
        <fullName evidence="3">Tyr recombinase domain-containing protein</fullName>
    </recommendedName>
</protein>
<dbReference type="PANTHER" id="PTHR30349">
    <property type="entry name" value="PHAGE INTEGRASE-RELATED"/>
    <property type="match status" value="1"/>
</dbReference>
<feature type="domain" description="Tyr recombinase" evidence="3">
    <location>
        <begin position="209"/>
        <end position="409"/>
    </location>
</feature>
<keyword evidence="5" id="KW-1185">Reference proteome</keyword>
<evidence type="ECO:0000313" key="4">
    <source>
        <dbReference type="EMBL" id="RYC69589.1"/>
    </source>
</evidence>
<keyword evidence="2" id="KW-0233">DNA recombination</keyword>
<dbReference type="EMBL" id="SBLB01000003">
    <property type="protein sequence ID" value="RYC69589.1"/>
    <property type="molecule type" value="Genomic_DNA"/>
</dbReference>
<sequence>MPSVKILQHPNKTYKDGTVPIMLRVILPGEKAFRVLDRINPKHWNEKQHCVRATHPDYRLINERLDVARRTAENLIRTTPGITARQAVGSDPIEEPKPVTVPGLLAWGKQYTDARRDGRQLRTAEKYDGHLTVIGLYLASINRQDIPLDEVDDSFVTGWRRWEVSERGNSPNTIAKRFDFIKTLLHSAHRRGVISVWPCPDSKVAEVRTRKPRLTRAQLDVLRDASLPDRLAVSRDCFLLQYYLYGARISDVLQLQASNISHVDGEGRAVVGFVEQKTGAVRTIRLHAEATTLLQSYRARHTPGYPFLLPLVRFTADPTWSANEHRKFLNKAVESASARVNKDLKDIAKACGFTVHLTTHVARHTFARLADETVADKRKIAGALGHTRFAQTENYLDDLRQQDIDAAMDEVFAAFRGR</sequence>
<reference evidence="4 5" key="1">
    <citation type="submission" date="2019-01" db="EMBL/GenBank/DDBJ databases">
        <title>Spirosoma flava sp. nov., a propanil-degrading bacterium isolated from herbicide-contaminated soil.</title>
        <authorList>
            <person name="Zhang L."/>
            <person name="Jiang J.-D."/>
        </authorList>
    </citation>
    <scope>NUCLEOTIDE SEQUENCE [LARGE SCALE GENOMIC DNA]</scope>
    <source>
        <strain evidence="4 5">TY50</strain>
    </source>
</reference>
<dbReference type="PROSITE" id="PS51898">
    <property type="entry name" value="TYR_RECOMBINASE"/>
    <property type="match status" value="1"/>
</dbReference>
<evidence type="ECO:0000256" key="1">
    <source>
        <dbReference type="ARBA" id="ARBA00023125"/>
    </source>
</evidence>
<dbReference type="InterPro" id="IPR035386">
    <property type="entry name" value="Arm-DNA-bind_5"/>
</dbReference>
<dbReference type="InterPro" id="IPR025269">
    <property type="entry name" value="SAM-like_dom"/>
</dbReference>